<evidence type="ECO:0000313" key="1">
    <source>
        <dbReference type="EMBL" id="CNT63667.1"/>
    </source>
</evidence>
<organism evidence="1 2">
    <name type="scientific">Salmonella enterica subsp. enterica serovar Bovismorbificans</name>
    <dbReference type="NCBI Taxonomy" id="58097"/>
    <lineage>
        <taxon>Bacteria</taxon>
        <taxon>Pseudomonadati</taxon>
        <taxon>Pseudomonadota</taxon>
        <taxon>Gammaproteobacteria</taxon>
        <taxon>Enterobacterales</taxon>
        <taxon>Enterobacteriaceae</taxon>
        <taxon>Salmonella</taxon>
    </lineage>
</organism>
<reference evidence="1 2" key="1">
    <citation type="submission" date="2015-03" db="EMBL/GenBank/DDBJ databases">
        <authorList>
            <consortium name="Pathogen Informatics"/>
        </authorList>
    </citation>
    <scope>NUCLEOTIDE SEQUENCE [LARGE SCALE GENOMIC DNA]</scope>
    <source>
        <strain evidence="1 2">3476</strain>
    </source>
</reference>
<proteinExistence type="predicted"/>
<gene>
    <name evidence="1" type="ORF">ERS008202_00420</name>
</gene>
<dbReference type="EMBL" id="CQPC01000004">
    <property type="protein sequence ID" value="CNT63667.1"/>
    <property type="molecule type" value="Genomic_DNA"/>
</dbReference>
<dbReference type="Proteomes" id="UP000039541">
    <property type="component" value="Unassembled WGS sequence"/>
</dbReference>
<dbReference type="AlphaFoldDB" id="A0A655BPG7"/>
<protein>
    <submittedName>
        <fullName evidence="1">Uncharacterized protein</fullName>
    </submittedName>
</protein>
<evidence type="ECO:0000313" key="2">
    <source>
        <dbReference type="Proteomes" id="UP000039541"/>
    </source>
</evidence>
<accession>A0A655BPG7</accession>
<sequence>MRITFRVPNRFTSQAEQRIPLIEPIESPNKTAPISAVETERISRIAGVRVAQEAISSPGKKKNINSAQVRRFKALREERTVIASGQKIEARGKH</sequence>
<name>A0A655BPG7_SALET</name>